<evidence type="ECO:0000313" key="4">
    <source>
        <dbReference type="Proteomes" id="UP000759443"/>
    </source>
</evidence>
<evidence type="ECO:0008006" key="5">
    <source>
        <dbReference type="Google" id="ProtNLM"/>
    </source>
</evidence>
<dbReference type="Proteomes" id="UP000759443">
    <property type="component" value="Unassembled WGS sequence"/>
</dbReference>
<feature type="signal peptide" evidence="2">
    <location>
        <begin position="1"/>
        <end position="28"/>
    </location>
</feature>
<feature type="chain" id="PRO_5045599427" description="Antifreeze protein" evidence="2">
    <location>
        <begin position="29"/>
        <end position="114"/>
    </location>
</feature>
<organism evidence="3 4">
    <name type="scientific">Rhizobium halophytocola</name>
    <dbReference type="NCBI Taxonomy" id="735519"/>
    <lineage>
        <taxon>Bacteria</taxon>
        <taxon>Pseudomonadati</taxon>
        <taxon>Pseudomonadota</taxon>
        <taxon>Alphaproteobacteria</taxon>
        <taxon>Hyphomicrobiales</taxon>
        <taxon>Rhizobiaceae</taxon>
        <taxon>Rhizobium/Agrobacterium group</taxon>
        <taxon>Rhizobium</taxon>
    </lineage>
</organism>
<dbReference type="EMBL" id="JAGGJU010000012">
    <property type="protein sequence ID" value="MBP1852671.1"/>
    <property type="molecule type" value="Genomic_DNA"/>
</dbReference>
<keyword evidence="2" id="KW-0732">Signal</keyword>
<sequence>MFAKLAKTIAIAAAIVATLGAAAPSAYAADGHHRHRGHGGHQAQGGHGHRPGWAPMRMGCAPFRAVEKARWSGMRHARLEHVSPRRVVVSGYRHHRGYDRMTFANRRGCPVVHY</sequence>
<evidence type="ECO:0000313" key="3">
    <source>
        <dbReference type="EMBL" id="MBP1852671.1"/>
    </source>
</evidence>
<proteinExistence type="predicted"/>
<protein>
    <recommendedName>
        <fullName evidence="5">Antifreeze protein</fullName>
    </recommendedName>
</protein>
<name>A0ABS4E3Z8_9HYPH</name>
<gene>
    <name evidence="3" type="ORF">J2Z17_004129</name>
</gene>
<evidence type="ECO:0000256" key="2">
    <source>
        <dbReference type="SAM" id="SignalP"/>
    </source>
</evidence>
<comment type="caution">
    <text evidence="3">The sequence shown here is derived from an EMBL/GenBank/DDBJ whole genome shotgun (WGS) entry which is preliminary data.</text>
</comment>
<accession>A0ABS4E3Z8</accession>
<keyword evidence="4" id="KW-1185">Reference proteome</keyword>
<evidence type="ECO:0000256" key="1">
    <source>
        <dbReference type="SAM" id="MobiDB-lite"/>
    </source>
</evidence>
<feature type="region of interest" description="Disordered" evidence="1">
    <location>
        <begin position="30"/>
        <end position="51"/>
    </location>
</feature>
<dbReference type="RefSeq" id="WP_209947697.1">
    <property type="nucleotide sequence ID" value="NZ_JAGGJU010000012.1"/>
</dbReference>
<reference evidence="3 4" key="1">
    <citation type="submission" date="2021-03" db="EMBL/GenBank/DDBJ databases">
        <title>Genomic Encyclopedia of Type Strains, Phase IV (KMG-IV): sequencing the most valuable type-strain genomes for metagenomic binning, comparative biology and taxonomic classification.</title>
        <authorList>
            <person name="Goeker M."/>
        </authorList>
    </citation>
    <scope>NUCLEOTIDE SEQUENCE [LARGE SCALE GENOMIC DNA]</scope>
    <source>
        <strain evidence="3 4">DSM 21600</strain>
    </source>
</reference>